<dbReference type="AlphaFoldDB" id="A0A834SFA1"/>
<sequence>MGVKDFSIELDCANLVKAVKVKHRRFSWKHSSIIDDILDGLDSLVMRIADKGADIVRITVQERKEADCSPKVNAYYCPSFVGRGHFCVTVLRFRFQVSLLFASLPSSCSPLRCLLFIFDCSVFKFFICFSTFLEAKAEIALPLAVLCKR</sequence>
<evidence type="ECO:0000313" key="1">
    <source>
        <dbReference type="EMBL" id="KAF7802197.1"/>
    </source>
</evidence>
<dbReference type="EMBL" id="JAAIUW010000013">
    <property type="protein sequence ID" value="KAF7802197.1"/>
    <property type="molecule type" value="Genomic_DNA"/>
</dbReference>
<dbReference type="Proteomes" id="UP000634136">
    <property type="component" value="Unassembled WGS sequence"/>
</dbReference>
<evidence type="ECO:0000313" key="2">
    <source>
        <dbReference type="Proteomes" id="UP000634136"/>
    </source>
</evidence>
<name>A0A834SFA1_9FABA</name>
<keyword evidence="2" id="KW-1185">Reference proteome</keyword>
<protein>
    <submittedName>
        <fullName evidence="1">Uncharacterized protein</fullName>
    </submittedName>
</protein>
<reference evidence="1" key="1">
    <citation type="submission" date="2020-09" db="EMBL/GenBank/DDBJ databases">
        <title>Genome-Enabled Discovery of Anthraquinone Biosynthesis in Senna tora.</title>
        <authorList>
            <person name="Kang S.-H."/>
            <person name="Pandey R.P."/>
            <person name="Lee C.-M."/>
            <person name="Sim J.-S."/>
            <person name="Jeong J.-T."/>
            <person name="Choi B.-S."/>
            <person name="Jung M."/>
            <person name="Ginzburg D."/>
            <person name="Zhao K."/>
            <person name="Won S.Y."/>
            <person name="Oh T.-J."/>
            <person name="Yu Y."/>
            <person name="Kim N.-H."/>
            <person name="Lee O.R."/>
            <person name="Lee T.-H."/>
            <person name="Bashyal P."/>
            <person name="Kim T.-S."/>
            <person name="Lee W.-H."/>
            <person name="Kawkins C."/>
            <person name="Kim C.-K."/>
            <person name="Kim J.S."/>
            <person name="Ahn B.O."/>
            <person name="Rhee S.Y."/>
            <person name="Sohng J.K."/>
        </authorList>
    </citation>
    <scope>NUCLEOTIDE SEQUENCE</scope>
    <source>
        <tissue evidence="1">Leaf</tissue>
    </source>
</reference>
<proteinExistence type="predicted"/>
<accession>A0A834SFA1</accession>
<gene>
    <name evidence="1" type="ORF">G2W53_041308</name>
</gene>
<organism evidence="1 2">
    <name type="scientific">Senna tora</name>
    <dbReference type="NCBI Taxonomy" id="362788"/>
    <lineage>
        <taxon>Eukaryota</taxon>
        <taxon>Viridiplantae</taxon>
        <taxon>Streptophyta</taxon>
        <taxon>Embryophyta</taxon>
        <taxon>Tracheophyta</taxon>
        <taxon>Spermatophyta</taxon>
        <taxon>Magnoliopsida</taxon>
        <taxon>eudicotyledons</taxon>
        <taxon>Gunneridae</taxon>
        <taxon>Pentapetalae</taxon>
        <taxon>rosids</taxon>
        <taxon>fabids</taxon>
        <taxon>Fabales</taxon>
        <taxon>Fabaceae</taxon>
        <taxon>Caesalpinioideae</taxon>
        <taxon>Cassia clade</taxon>
        <taxon>Senna</taxon>
    </lineage>
</organism>
<comment type="caution">
    <text evidence="1">The sequence shown here is derived from an EMBL/GenBank/DDBJ whole genome shotgun (WGS) entry which is preliminary data.</text>
</comment>